<sequence>MYKSVASNGLTILIVVLLAAAWVVNWGKNQFVAEGPLSEAICLQVKSGASMKSVSRDLEERGAISSGQIFRMGADYSERTSQLKAGSFLVPAGASMDEIIDTVTVGGRNTCGAELNFRVGVLKAEVVIRELDPATNTFTEVAKFEPGVDETPAEYGAALEDADLRYRVTLAEGATSWQLVNSLKAADFLTGEIAEVPAEGSLAPNSYEVRKGSDRAALVAQMEEAQRQRLAEAWANRVDGLPLETPEEALILASIVEKETGVAEERRQVASVFINRLNQGMKLQTDPTVIYGITNGEGALGRGLRQSELRGATPYNTYVIDALPPGPIANPGLASIEAALNPDDTPYIFFVADGTGGHAFAVTLEDHNANVAKWRQIEAERAN</sequence>
<proteinExistence type="inferred from homology"/>
<evidence type="ECO:0000256" key="4">
    <source>
        <dbReference type="ARBA" id="ARBA00023136"/>
    </source>
</evidence>
<comment type="function">
    <text evidence="7">Functions as a peptidoglycan terminase that cleaves nascent peptidoglycan strands endolytically to terminate their elongation.</text>
</comment>
<evidence type="ECO:0000256" key="1">
    <source>
        <dbReference type="ARBA" id="ARBA00022475"/>
    </source>
</evidence>
<comment type="subcellular location">
    <subcellularLocation>
        <location evidence="7">Cell inner membrane</location>
        <topology evidence="7">Single-pass membrane protein</topology>
    </subcellularLocation>
</comment>
<dbReference type="Proteomes" id="UP001315686">
    <property type="component" value="Unassembled WGS sequence"/>
</dbReference>
<evidence type="ECO:0000313" key="9">
    <source>
        <dbReference type="Proteomes" id="UP001315686"/>
    </source>
</evidence>
<evidence type="ECO:0000256" key="5">
    <source>
        <dbReference type="ARBA" id="ARBA00023239"/>
    </source>
</evidence>
<dbReference type="PANTHER" id="PTHR30518:SF2">
    <property type="entry name" value="ENDOLYTIC MUREIN TRANSGLYCOSYLASE"/>
    <property type="match status" value="1"/>
</dbReference>
<reference evidence="8 9" key="1">
    <citation type="journal article" date="2021" name="Arch. Microbiol.">
        <title>Harenicola maris gen. nov., sp. nov. isolated from the Sea of Japan shallow sediments.</title>
        <authorList>
            <person name="Romanenko L.A."/>
            <person name="Kurilenko V.V."/>
            <person name="Chernysheva N.Y."/>
            <person name="Tekutyeva L.A."/>
            <person name="Velansky P.V."/>
            <person name="Svetashev V.I."/>
            <person name="Isaeva M.P."/>
        </authorList>
    </citation>
    <scope>NUCLEOTIDE SEQUENCE [LARGE SCALE GENOMIC DNA]</scope>
    <source>
        <strain evidence="8 9">KMM 3653</strain>
    </source>
</reference>
<dbReference type="CDD" id="cd08010">
    <property type="entry name" value="MltG_like"/>
    <property type="match status" value="1"/>
</dbReference>
<dbReference type="InterPro" id="IPR003770">
    <property type="entry name" value="MLTG-like"/>
</dbReference>
<dbReference type="RefSeq" id="WP_327793247.1">
    <property type="nucleotide sequence ID" value="NZ_JADQAZ010000001.1"/>
</dbReference>
<evidence type="ECO:0000313" key="8">
    <source>
        <dbReference type="EMBL" id="MBT0957070.1"/>
    </source>
</evidence>
<dbReference type="Pfam" id="PF02618">
    <property type="entry name" value="YceG"/>
    <property type="match status" value="2"/>
</dbReference>
<gene>
    <name evidence="7 8" type="primary">mltG</name>
    <name evidence="8" type="ORF">IV417_06715</name>
</gene>
<name>A0AAP2G3D5_9RHOB</name>
<dbReference type="EC" id="4.2.2.29" evidence="7"/>
<keyword evidence="7" id="KW-0997">Cell inner membrane</keyword>
<keyword evidence="1 7" id="KW-1003">Cell membrane</keyword>
<evidence type="ECO:0000256" key="6">
    <source>
        <dbReference type="ARBA" id="ARBA00023316"/>
    </source>
</evidence>
<organism evidence="8 9">
    <name type="scientific">Harenicola maris</name>
    <dbReference type="NCBI Taxonomy" id="2841044"/>
    <lineage>
        <taxon>Bacteria</taxon>
        <taxon>Pseudomonadati</taxon>
        <taxon>Pseudomonadota</taxon>
        <taxon>Alphaproteobacteria</taxon>
        <taxon>Rhodobacterales</taxon>
        <taxon>Paracoccaceae</taxon>
        <taxon>Harenicola</taxon>
    </lineage>
</organism>
<keyword evidence="6 7" id="KW-0961">Cell wall biogenesis/degradation</keyword>
<comment type="catalytic activity">
    <reaction evidence="7">
        <text>a peptidoglycan chain = a peptidoglycan chain with N-acetyl-1,6-anhydromuramyl-[peptide] at the reducing end + a peptidoglycan chain with N-acetylglucosamine at the non-reducing end.</text>
        <dbReference type="EC" id="4.2.2.29"/>
    </reaction>
</comment>
<accession>A0AAP2G3D5</accession>
<comment type="caution">
    <text evidence="8">The sequence shown here is derived from an EMBL/GenBank/DDBJ whole genome shotgun (WGS) entry which is preliminary data.</text>
</comment>
<dbReference type="Gene3D" id="3.30.1490.480">
    <property type="entry name" value="Endolytic murein transglycosylase"/>
    <property type="match status" value="1"/>
</dbReference>
<dbReference type="EMBL" id="JADQAZ010000001">
    <property type="protein sequence ID" value="MBT0957070.1"/>
    <property type="molecule type" value="Genomic_DNA"/>
</dbReference>
<comment type="similarity">
    <text evidence="7">Belongs to the transglycosylase MltG family.</text>
</comment>
<dbReference type="GO" id="GO:0071555">
    <property type="term" value="P:cell wall organization"/>
    <property type="evidence" value="ECO:0007669"/>
    <property type="project" value="UniProtKB-KW"/>
</dbReference>
<keyword evidence="2 7" id="KW-0812">Transmembrane</keyword>
<keyword evidence="4 7" id="KW-0472">Membrane</keyword>
<protein>
    <recommendedName>
        <fullName evidence="7">Endolytic murein transglycosylase</fullName>
        <ecNumber evidence="7">4.2.2.29</ecNumber>
    </recommendedName>
    <alternativeName>
        <fullName evidence="7">Peptidoglycan lytic transglycosylase</fullName>
    </alternativeName>
    <alternativeName>
        <fullName evidence="7">Peptidoglycan polymerization terminase</fullName>
    </alternativeName>
</protein>
<dbReference type="GO" id="GO:0008932">
    <property type="term" value="F:lytic endotransglycosylase activity"/>
    <property type="evidence" value="ECO:0007669"/>
    <property type="project" value="UniProtKB-UniRule"/>
</dbReference>
<dbReference type="GO" id="GO:0009252">
    <property type="term" value="P:peptidoglycan biosynthetic process"/>
    <property type="evidence" value="ECO:0007669"/>
    <property type="project" value="UniProtKB-UniRule"/>
</dbReference>
<dbReference type="PANTHER" id="PTHR30518">
    <property type="entry name" value="ENDOLYTIC MUREIN TRANSGLYCOSYLASE"/>
    <property type="match status" value="1"/>
</dbReference>
<evidence type="ECO:0000256" key="7">
    <source>
        <dbReference type="HAMAP-Rule" id="MF_02065"/>
    </source>
</evidence>
<dbReference type="AlphaFoldDB" id="A0AAP2G3D5"/>
<dbReference type="HAMAP" id="MF_02065">
    <property type="entry name" value="MltG"/>
    <property type="match status" value="1"/>
</dbReference>
<evidence type="ECO:0000256" key="3">
    <source>
        <dbReference type="ARBA" id="ARBA00022989"/>
    </source>
</evidence>
<dbReference type="GO" id="GO:0005886">
    <property type="term" value="C:plasma membrane"/>
    <property type="evidence" value="ECO:0007669"/>
    <property type="project" value="UniProtKB-SubCell"/>
</dbReference>
<dbReference type="NCBIfam" id="TIGR00247">
    <property type="entry name" value="endolytic transglycosylase MltG"/>
    <property type="match status" value="1"/>
</dbReference>
<feature type="site" description="Important for catalytic activity" evidence="7">
    <location>
        <position position="259"/>
    </location>
</feature>
<feature type="transmembrane region" description="Helical" evidence="7">
    <location>
        <begin position="6"/>
        <end position="24"/>
    </location>
</feature>
<dbReference type="Gene3D" id="3.30.160.60">
    <property type="entry name" value="Classic Zinc Finger"/>
    <property type="match status" value="1"/>
</dbReference>
<keyword evidence="5 7" id="KW-0456">Lyase</keyword>
<keyword evidence="9" id="KW-1185">Reference proteome</keyword>
<evidence type="ECO:0000256" key="2">
    <source>
        <dbReference type="ARBA" id="ARBA00022692"/>
    </source>
</evidence>
<keyword evidence="3 7" id="KW-1133">Transmembrane helix</keyword>